<dbReference type="OrthoDB" id="300709at2759"/>
<reference evidence="4" key="3">
    <citation type="submission" date="2025-04" db="UniProtKB">
        <authorList>
            <consortium name="RefSeq"/>
        </authorList>
    </citation>
    <scope>IDENTIFICATION</scope>
    <source>
        <strain evidence="4">CBS 781.70</strain>
    </source>
</reference>
<dbReference type="EMBL" id="ML975153">
    <property type="protein sequence ID" value="KAF1814175.1"/>
    <property type="molecule type" value="Genomic_DNA"/>
</dbReference>
<name>A0A6G1G7U7_9PEZI</name>
<dbReference type="InterPro" id="IPR008030">
    <property type="entry name" value="NmrA-like"/>
</dbReference>
<keyword evidence="3" id="KW-1185">Reference proteome</keyword>
<evidence type="ECO:0000313" key="4">
    <source>
        <dbReference type="RefSeq" id="XP_033535806.1"/>
    </source>
</evidence>
<feature type="domain" description="NmrA-like" evidence="1">
    <location>
        <begin position="7"/>
        <end position="159"/>
    </location>
</feature>
<dbReference type="Pfam" id="PF05368">
    <property type="entry name" value="NmrA"/>
    <property type="match status" value="1"/>
</dbReference>
<sequence length="196" mass="21762">MATGKYLVPHFEGKNRVDAFIRSNKTLLAKTTFLWITFYISNYSSPVFTPNFIPTCNKYAQFANYSPETMTHTIGDVRANIGPFVKAVIEQPDWTRNGAIVKAAIGDTTAGGLLQTWAKVNRVAAAFVQTDDDTFHNLWPVSAEELGILMRFWDEVKERSWTDDGPPLLDKNDLGIDVSSLVELETSLNGLAVSPS</sequence>
<dbReference type="InterPro" id="IPR036291">
    <property type="entry name" value="NAD(P)-bd_dom_sf"/>
</dbReference>
<dbReference type="Proteomes" id="UP000504638">
    <property type="component" value="Unplaced"/>
</dbReference>
<dbReference type="GeneID" id="54422334"/>
<reference evidence="4" key="2">
    <citation type="submission" date="2020-04" db="EMBL/GenBank/DDBJ databases">
        <authorList>
            <consortium name="NCBI Genome Project"/>
        </authorList>
    </citation>
    <scope>NUCLEOTIDE SEQUENCE</scope>
    <source>
        <strain evidence="4">CBS 781.70</strain>
    </source>
</reference>
<dbReference type="AlphaFoldDB" id="A0A6G1G7U7"/>
<protein>
    <recommendedName>
        <fullName evidence="1">NmrA-like domain-containing protein</fullName>
    </recommendedName>
</protein>
<evidence type="ECO:0000313" key="2">
    <source>
        <dbReference type="EMBL" id="KAF1814175.1"/>
    </source>
</evidence>
<reference evidence="2 4" key="1">
    <citation type="submission" date="2020-01" db="EMBL/GenBank/DDBJ databases">
        <authorList>
            <consortium name="DOE Joint Genome Institute"/>
            <person name="Haridas S."/>
            <person name="Albert R."/>
            <person name="Binder M."/>
            <person name="Bloem J."/>
            <person name="Labutti K."/>
            <person name="Salamov A."/>
            <person name="Andreopoulos B."/>
            <person name="Baker S.E."/>
            <person name="Barry K."/>
            <person name="Bills G."/>
            <person name="Bluhm B.H."/>
            <person name="Cannon C."/>
            <person name="Castanera R."/>
            <person name="Culley D.E."/>
            <person name="Daum C."/>
            <person name="Ezra D."/>
            <person name="Gonzalez J.B."/>
            <person name="Henrissat B."/>
            <person name="Kuo A."/>
            <person name="Liang C."/>
            <person name="Lipzen A."/>
            <person name="Lutzoni F."/>
            <person name="Magnuson J."/>
            <person name="Mondo S."/>
            <person name="Nolan M."/>
            <person name="Ohm R."/>
            <person name="Pangilinan J."/>
            <person name="Park H.-J."/>
            <person name="Ramirez L."/>
            <person name="Alfaro M."/>
            <person name="Sun H."/>
            <person name="Tritt A."/>
            <person name="Yoshinaga Y."/>
            <person name="Zwiers L.-H."/>
            <person name="Turgeon B.G."/>
            <person name="Goodwin S.B."/>
            <person name="Spatafora J.W."/>
            <person name="Crous P.W."/>
            <person name="Grigoriev I.V."/>
        </authorList>
    </citation>
    <scope>NUCLEOTIDE SEQUENCE</scope>
    <source>
        <strain evidence="2 4">CBS 781.70</strain>
    </source>
</reference>
<dbReference type="SUPFAM" id="SSF51735">
    <property type="entry name" value="NAD(P)-binding Rossmann-fold domains"/>
    <property type="match status" value="1"/>
</dbReference>
<dbReference type="RefSeq" id="XP_033535806.1">
    <property type="nucleotide sequence ID" value="XM_033681764.1"/>
</dbReference>
<gene>
    <name evidence="2 4" type="ORF">P152DRAFT_480397</name>
</gene>
<accession>A0A6G1G7U7</accession>
<evidence type="ECO:0000259" key="1">
    <source>
        <dbReference type="Pfam" id="PF05368"/>
    </source>
</evidence>
<evidence type="ECO:0000313" key="3">
    <source>
        <dbReference type="Proteomes" id="UP000504638"/>
    </source>
</evidence>
<organism evidence="2">
    <name type="scientific">Eremomyces bilateralis CBS 781.70</name>
    <dbReference type="NCBI Taxonomy" id="1392243"/>
    <lineage>
        <taxon>Eukaryota</taxon>
        <taxon>Fungi</taxon>
        <taxon>Dikarya</taxon>
        <taxon>Ascomycota</taxon>
        <taxon>Pezizomycotina</taxon>
        <taxon>Dothideomycetes</taxon>
        <taxon>Dothideomycetes incertae sedis</taxon>
        <taxon>Eremomycetales</taxon>
        <taxon>Eremomycetaceae</taxon>
        <taxon>Eremomyces</taxon>
    </lineage>
</organism>
<proteinExistence type="predicted"/>